<dbReference type="EMBL" id="CP042469">
    <property type="protein sequence ID" value="QOX63453.1"/>
    <property type="molecule type" value="Genomic_DNA"/>
</dbReference>
<dbReference type="Proteomes" id="UP000594014">
    <property type="component" value="Chromosome"/>
</dbReference>
<sequence>MTLTFGASALIILVISAVTFGLRAAPFLLFSRSGQIPKVIVYLGNVLPPAVMGMLIVYCLKNVSMMNAPHGIPELIAVTVVVGLHLWRKNNLLSIIGGTAVYMFLVQFIFV</sequence>
<proteinExistence type="predicted"/>
<protein>
    <submittedName>
        <fullName evidence="1">Branched-chain amino acid transporter AzlD</fullName>
    </submittedName>
</protein>
<accession>A0ACD1AAP5</accession>
<organism evidence="1 2">
    <name type="scientific">Anoxybacterium hadale</name>
    <dbReference type="NCBI Taxonomy" id="3408580"/>
    <lineage>
        <taxon>Bacteria</taxon>
        <taxon>Bacillati</taxon>
        <taxon>Bacillota</taxon>
        <taxon>Clostridia</taxon>
        <taxon>Peptostreptococcales</taxon>
        <taxon>Anaerovoracaceae</taxon>
        <taxon>Anoxybacterium</taxon>
    </lineage>
</organism>
<gene>
    <name evidence="1" type="ORF">FRZ06_08850</name>
</gene>
<reference evidence="1" key="1">
    <citation type="submission" date="2019-08" db="EMBL/GenBank/DDBJ databases">
        <title>Genome sequence of Clostridiales bacterium MT110.</title>
        <authorList>
            <person name="Cao J."/>
        </authorList>
    </citation>
    <scope>NUCLEOTIDE SEQUENCE</scope>
    <source>
        <strain evidence="1">MT110</strain>
    </source>
</reference>
<name>A0ACD1AAP5_9FIRM</name>
<evidence type="ECO:0000313" key="1">
    <source>
        <dbReference type="EMBL" id="QOX63453.1"/>
    </source>
</evidence>
<keyword evidence="2" id="KW-1185">Reference proteome</keyword>
<evidence type="ECO:0000313" key="2">
    <source>
        <dbReference type="Proteomes" id="UP000594014"/>
    </source>
</evidence>